<evidence type="ECO:0000256" key="10">
    <source>
        <dbReference type="ARBA" id="ARBA00022777"/>
    </source>
</evidence>
<evidence type="ECO:0000256" key="2">
    <source>
        <dbReference type="ARBA" id="ARBA00001958"/>
    </source>
</evidence>
<dbReference type="Pfam" id="PF03309">
    <property type="entry name" value="Pan_kinase"/>
    <property type="match status" value="1"/>
</dbReference>
<feature type="binding site" evidence="16">
    <location>
        <position position="94"/>
    </location>
    <ligand>
        <name>substrate</name>
    </ligand>
</feature>
<comment type="caution">
    <text evidence="17">The sequence shown here is derived from an EMBL/GenBank/DDBJ whole genome shotgun (WGS) entry which is preliminary data.</text>
</comment>
<dbReference type="Gene3D" id="3.30.420.40">
    <property type="match status" value="1"/>
</dbReference>
<accession>A0A2T0WRF7</accession>
<keyword evidence="10 16" id="KW-0418">Kinase</keyword>
<evidence type="ECO:0000256" key="8">
    <source>
        <dbReference type="ARBA" id="ARBA00022679"/>
    </source>
</evidence>
<comment type="function">
    <text evidence="16">Catalyzes the phosphorylation of pantothenate (Pan), the first step in CoA biosynthesis.</text>
</comment>
<dbReference type="UniPathway" id="UPA00241">
    <property type="reaction ID" value="UER00352"/>
</dbReference>
<evidence type="ECO:0000256" key="4">
    <source>
        <dbReference type="ARBA" id="ARBA00005225"/>
    </source>
</evidence>
<evidence type="ECO:0000256" key="15">
    <source>
        <dbReference type="ARBA" id="ARBA00040883"/>
    </source>
</evidence>
<dbReference type="NCBIfam" id="TIGR00671">
    <property type="entry name" value="baf"/>
    <property type="match status" value="1"/>
</dbReference>
<evidence type="ECO:0000256" key="11">
    <source>
        <dbReference type="ARBA" id="ARBA00022840"/>
    </source>
</evidence>
<dbReference type="EC" id="2.7.1.33" evidence="6 16"/>
<dbReference type="GO" id="GO:0015937">
    <property type="term" value="P:coenzyme A biosynthetic process"/>
    <property type="evidence" value="ECO:0007669"/>
    <property type="project" value="UniProtKB-UniRule"/>
</dbReference>
<feature type="binding site" evidence="16">
    <location>
        <begin position="101"/>
        <end position="104"/>
    </location>
    <ligand>
        <name>substrate</name>
    </ligand>
</feature>
<keyword evidence="16" id="KW-0479">Metal-binding</keyword>
<protein>
    <recommendedName>
        <fullName evidence="15 16">Type III pantothenate kinase</fullName>
        <ecNumber evidence="6 16">2.7.1.33</ecNumber>
    </recommendedName>
    <alternativeName>
        <fullName evidence="16">PanK-III</fullName>
    </alternativeName>
    <alternativeName>
        <fullName evidence="16">Pantothenic acid kinase</fullName>
    </alternativeName>
</protein>
<comment type="subunit">
    <text evidence="5 16">Homodimer.</text>
</comment>
<keyword evidence="11 16" id="KW-0067">ATP-binding</keyword>
<dbReference type="EMBL" id="PVTR01000003">
    <property type="protein sequence ID" value="PRY89293.1"/>
    <property type="molecule type" value="Genomic_DNA"/>
</dbReference>
<evidence type="ECO:0000256" key="14">
    <source>
        <dbReference type="ARBA" id="ARBA00038036"/>
    </source>
</evidence>
<organism evidence="17 18">
    <name type="scientific">Mongoliibacter ruber</name>
    <dbReference type="NCBI Taxonomy" id="1750599"/>
    <lineage>
        <taxon>Bacteria</taxon>
        <taxon>Pseudomonadati</taxon>
        <taxon>Bacteroidota</taxon>
        <taxon>Cytophagia</taxon>
        <taxon>Cytophagales</taxon>
        <taxon>Cyclobacteriaceae</taxon>
        <taxon>Mongoliibacter</taxon>
    </lineage>
</organism>
<evidence type="ECO:0000256" key="16">
    <source>
        <dbReference type="HAMAP-Rule" id="MF_01274"/>
    </source>
</evidence>
<evidence type="ECO:0000256" key="6">
    <source>
        <dbReference type="ARBA" id="ARBA00012102"/>
    </source>
</evidence>
<keyword evidence="9 16" id="KW-0547">Nucleotide-binding</keyword>
<keyword evidence="13 16" id="KW-0173">Coenzyme A biosynthesis</keyword>
<evidence type="ECO:0000256" key="9">
    <source>
        <dbReference type="ARBA" id="ARBA00022741"/>
    </source>
</evidence>
<evidence type="ECO:0000256" key="5">
    <source>
        <dbReference type="ARBA" id="ARBA00011738"/>
    </source>
</evidence>
<evidence type="ECO:0000256" key="12">
    <source>
        <dbReference type="ARBA" id="ARBA00022958"/>
    </source>
</evidence>
<dbReference type="CDD" id="cd24015">
    <property type="entry name" value="ASKHA_NBD_PanK-III"/>
    <property type="match status" value="1"/>
</dbReference>
<dbReference type="HAMAP" id="MF_01274">
    <property type="entry name" value="Pantothen_kinase_3"/>
    <property type="match status" value="1"/>
</dbReference>
<dbReference type="GO" id="GO:0046872">
    <property type="term" value="F:metal ion binding"/>
    <property type="evidence" value="ECO:0007669"/>
    <property type="project" value="UniProtKB-KW"/>
</dbReference>
<reference evidence="17 18" key="1">
    <citation type="submission" date="2018-03" db="EMBL/GenBank/DDBJ databases">
        <title>Genomic Encyclopedia of Archaeal and Bacterial Type Strains, Phase II (KMG-II): from individual species to whole genera.</title>
        <authorList>
            <person name="Goeker M."/>
        </authorList>
    </citation>
    <scope>NUCLEOTIDE SEQUENCE [LARGE SCALE GENOMIC DNA]</scope>
    <source>
        <strain evidence="17 18">DSM 27929</strain>
    </source>
</reference>
<dbReference type="InterPro" id="IPR043129">
    <property type="entry name" value="ATPase_NBD"/>
</dbReference>
<comment type="cofactor">
    <cofactor evidence="16">
        <name>NH4(+)</name>
        <dbReference type="ChEBI" id="CHEBI:28938"/>
    </cofactor>
    <cofactor evidence="16">
        <name>K(+)</name>
        <dbReference type="ChEBI" id="CHEBI:29103"/>
    </cofactor>
    <text evidence="16">A monovalent cation. Ammonium or potassium.</text>
</comment>
<dbReference type="PANTHER" id="PTHR34265">
    <property type="entry name" value="TYPE III PANTOTHENATE KINASE"/>
    <property type="match status" value="1"/>
</dbReference>
<dbReference type="AlphaFoldDB" id="A0A2T0WRF7"/>
<dbReference type="InterPro" id="IPR004619">
    <property type="entry name" value="Type_III_PanK"/>
</dbReference>
<evidence type="ECO:0000313" key="17">
    <source>
        <dbReference type="EMBL" id="PRY89293.1"/>
    </source>
</evidence>
<dbReference type="GO" id="GO:0005524">
    <property type="term" value="F:ATP binding"/>
    <property type="evidence" value="ECO:0007669"/>
    <property type="project" value="UniProtKB-UniRule"/>
</dbReference>
<dbReference type="OrthoDB" id="9804707at2"/>
<proteinExistence type="inferred from homology"/>
<dbReference type="RefSeq" id="WP_106133053.1">
    <property type="nucleotide sequence ID" value="NZ_PVTR01000003.1"/>
</dbReference>
<feature type="binding site" evidence="16">
    <location>
        <position position="127"/>
    </location>
    <ligand>
        <name>ATP</name>
        <dbReference type="ChEBI" id="CHEBI:30616"/>
    </ligand>
</feature>
<feature type="binding site" evidence="16">
    <location>
        <position position="181"/>
    </location>
    <ligand>
        <name>substrate</name>
    </ligand>
</feature>
<gene>
    <name evidence="16" type="primary">coaX</name>
    <name evidence="17" type="ORF">CLW00_103417</name>
</gene>
<dbReference type="PANTHER" id="PTHR34265:SF1">
    <property type="entry name" value="TYPE III PANTOTHENATE KINASE"/>
    <property type="match status" value="1"/>
</dbReference>
<dbReference type="Proteomes" id="UP000238157">
    <property type="component" value="Unassembled WGS sequence"/>
</dbReference>
<evidence type="ECO:0000256" key="7">
    <source>
        <dbReference type="ARBA" id="ARBA00022490"/>
    </source>
</evidence>
<feature type="binding site" evidence="16">
    <location>
        <begin position="19"/>
        <end position="26"/>
    </location>
    <ligand>
        <name>ATP</name>
        <dbReference type="ChEBI" id="CHEBI:30616"/>
    </ligand>
</feature>
<keyword evidence="8 16" id="KW-0808">Transferase</keyword>
<dbReference type="SUPFAM" id="SSF53067">
    <property type="entry name" value="Actin-like ATPase domain"/>
    <property type="match status" value="2"/>
</dbReference>
<evidence type="ECO:0000256" key="3">
    <source>
        <dbReference type="ARBA" id="ARBA00004496"/>
    </source>
</evidence>
<keyword evidence="7 16" id="KW-0963">Cytoplasm</keyword>
<name>A0A2T0WRF7_9BACT</name>
<comment type="subcellular location">
    <subcellularLocation>
        <location evidence="3 16">Cytoplasm</location>
    </subcellularLocation>
</comment>
<evidence type="ECO:0000313" key="18">
    <source>
        <dbReference type="Proteomes" id="UP000238157"/>
    </source>
</evidence>
<keyword evidence="12 16" id="KW-0630">Potassium</keyword>
<comment type="pathway">
    <text evidence="4 16">Cofactor biosynthesis; coenzyme A biosynthesis; CoA from (R)-pantothenate: step 1/5.</text>
</comment>
<comment type="catalytic activity">
    <reaction evidence="1 16">
        <text>(R)-pantothenate + ATP = (R)-4'-phosphopantothenate + ADP + H(+)</text>
        <dbReference type="Rhea" id="RHEA:16373"/>
        <dbReference type="ChEBI" id="CHEBI:10986"/>
        <dbReference type="ChEBI" id="CHEBI:15378"/>
        <dbReference type="ChEBI" id="CHEBI:29032"/>
        <dbReference type="ChEBI" id="CHEBI:30616"/>
        <dbReference type="ChEBI" id="CHEBI:456216"/>
        <dbReference type="EC" id="2.7.1.33"/>
    </reaction>
</comment>
<comment type="cofactor">
    <cofactor evidence="2">
        <name>K(+)</name>
        <dbReference type="ChEBI" id="CHEBI:29103"/>
    </cofactor>
</comment>
<dbReference type="GO" id="GO:0005737">
    <property type="term" value="C:cytoplasm"/>
    <property type="evidence" value="ECO:0007669"/>
    <property type="project" value="UniProtKB-SubCell"/>
</dbReference>
<keyword evidence="18" id="KW-1185">Reference proteome</keyword>
<feature type="active site" description="Proton acceptor" evidence="16">
    <location>
        <position position="103"/>
    </location>
</feature>
<sequence>MTKNHLSNNTYNLSNLVVDIGNTRIKTAVFDNDVLINETPFEDIKDFLKYSKELHFRNAIISSVKYSEIELQELLEFDFLYLNKSTPIPITNMYKTPETLGVDRKAAVIGARATIGNGAILTVDMGSCITYEILDAENRYLGGAISPGLKMRFRAMHEQTARLPMAALEGATTPELTGNTTISCMQSGVYHGILHEIEGYIQAYSAKYDDLKVIICGGDSKVFESLTKDHIFVIQNLVLYGLNRILSYNVNLH</sequence>
<evidence type="ECO:0000256" key="1">
    <source>
        <dbReference type="ARBA" id="ARBA00001206"/>
    </source>
</evidence>
<comment type="similarity">
    <text evidence="14 16">Belongs to the type III pantothenate kinase family.</text>
</comment>
<evidence type="ECO:0000256" key="13">
    <source>
        <dbReference type="ARBA" id="ARBA00022993"/>
    </source>
</evidence>
<dbReference type="GO" id="GO:0004594">
    <property type="term" value="F:pantothenate kinase activity"/>
    <property type="evidence" value="ECO:0007669"/>
    <property type="project" value="UniProtKB-UniRule"/>
</dbReference>
<feature type="binding site" evidence="16">
    <location>
        <position position="124"/>
    </location>
    <ligand>
        <name>K(+)</name>
        <dbReference type="ChEBI" id="CHEBI:29103"/>
    </ligand>
</feature>